<accession>A0A644Y316</accession>
<keyword evidence="4 6" id="KW-1133">Transmembrane helix</keyword>
<feature type="transmembrane region" description="Helical" evidence="6">
    <location>
        <begin position="12"/>
        <end position="32"/>
    </location>
</feature>
<evidence type="ECO:0000256" key="3">
    <source>
        <dbReference type="ARBA" id="ARBA00022692"/>
    </source>
</evidence>
<gene>
    <name evidence="7" type="primary">spoVB_8</name>
    <name evidence="7" type="ORF">SDC9_68992</name>
</gene>
<proteinExistence type="predicted"/>
<reference evidence="7" key="1">
    <citation type="submission" date="2019-08" db="EMBL/GenBank/DDBJ databases">
        <authorList>
            <person name="Kucharzyk K."/>
            <person name="Murdoch R.W."/>
            <person name="Higgins S."/>
            <person name="Loffler F."/>
        </authorList>
    </citation>
    <scope>NUCLEOTIDE SEQUENCE</scope>
</reference>
<dbReference type="Pfam" id="PF01943">
    <property type="entry name" value="Polysacc_synt"/>
    <property type="match status" value="1"/>
</dbReference>
<evidence type="ECO:0000256" key="5">
    <source>
        <dbReference type="ARBA" id="ARBA00023136"/>
    </source>
</evidence>
<keyword evidence="5 6" id="KW-0472">Membrane</keyword>
<feature type="transmembrane region" description="Helical" evidence="6">
    <location>
        <begin position="388"/>
        <end position="408"/>
    </location>
</feature>
<dbReference type="InterPro" id="IPR002797">
    <property type="entry name" value="Polysacc_synth"/>
</dbReference>
<feature type="transmembrane region" description="Helical" evidence="6">
    <location>
        <begin position="319"/>
        <end position="342"/>
    </location>
</feature>
<feature type="transmembrane region" description="Helical" evidence="6">
    <location>
        <begin position="354"/>
        <end position="376"/>
    </location>
</feature>
<protein>
    <submittedName>
        <fullName evidence="7">Stage V sporulation protein B</fullName>
    </submittedName>
</protein>
<evidence type="ECO:0000256" key="4">
    <source>
        <dbReference type="ARBA" id="ARBA00022989"/>
    </source>
</evidence>
<dbReference type="PANTHER" id="PTHR30250:SF21">
    <property type="entry name" value="LIPID II FLIPPASE MURJ"/>
    <property type="match status" value="1"/>
</dbReference>
<evidence type="ECO:0000256" key="2">
    <source>
        <dbReference type="ARBA" id="ARBA00022475"/>
    </source>
</evidence>
<dbReference type="AlphaFoldDB" id="A0A644Y316"/>
<evidence type="ECO:0000256" key="6">
    <source>
        <dbReference type="SAM" id="Phobius"/>
    </source>
</evidence>
<feature type="transmembrane region" description="Helical" evidence="6">
    <location>
        <begin position="480"/>
        <end position="508"/>
    </location>
</feature>
<organism evidence="7">
    <name type="scientific">bioreactor metagenome</name>
    <dbReference type="NCBI Taxonomy" id="1076179"/>
    <lineage>
        <taxon>unclassified sequences</taxon>
        <taxon>metagenomes</taxon>
        <taxon>ecological metagenomes</taxon>
    </lineage>
</organism>
<keyword evidence="2" id="KW-1003">Cell membrane</keyword>
<feature type="transmembrane region" description="Helical" evidence="6">
    <location>
        <begin position="446"/>
        <end position="468"/>
    </location>
</feature>
<evidence type="ECO:0000313" key="7">
    <source>
        <dbReference type="EMBL" id="MPM22537.1"/>
    </source>
</evidence>
<feature type="transmembrane region" description="Helical" evidence="6">
    <location>
        <begin position="44"/>
        <end position="67"/>
    </location>
</feature>
<sequence length="511" mass="53949">MREQSATLRQGTLILTITSIASQLLGFVYRIFLSRLVGAQVLGLYQLIMPVYAVLLSVTAVGLTAAVSHMSAQYQALGNVQAIGQLTRRCLRTFFLLLIPIALGAIIFSDAVSVYILGDARTRLGLVLLFPCIALTGVENLHKHYFYGTGNVRPPAAVEITEQIIRTAAVLLLLVLFLPQNPERTVGLIVAGMIICEVFSAAALLLLFRGRLGPRHARPGAGEPGRVMNRKIRAIAVPVGATALLGNLMASANSVLIPQLLVAGGMEVGAAMSSFGVLFGMTLPMLLLPAAFIAALRLVLSPKLAENAALHRSGEIRRLLNKALLIVSVLILPAMALMTVVGPDLGQLLFREPSVGAFIAPLAAGVALSCYEMVLASGLHGVGRQAAAARNSLICGAVQLAITCTTVGRPEWGMRGFVLGFVLSSVLGVLLNWTSLSRATGLKPQIFQWLVAPALSALLTGLCCRLVFALLGDAGVLPAVRLGACVLFGGLLYLSALQAQGVPFLGLFRLR</sequence>
<name>A0A644Y316_9ZZZZ</name>
<dbReference type="InterPro" id="IPR024923">
    <property type="entry name" value="PG_synth_SpoVB"/>
</dbReference>
<dbReference type="PANTHER" id="PTHR30250">
    <property type="entry name" value="PST FAMILY PREDICTED COLANIC ACID TRANSPORTER"/>
    <property type="match status" value="1"/>
</dbReference>
<dbReference type="PIRSF" id="PIRSF038958">
    <property type="entry name" value="PG_synth_SpoVB"/>
    <property type="match status" value="1"/>
</dbReference>
<comment type="subcellular location">
    <subcellularLocation>
        <location evidence="1">Cell membrane</location>
        <topology evidence="1">Multi-pass membrane protein</topology>
    </subcellularLocation>
</comment>
<feature type="transmembrane region" description="Helical" evidence="6">
    <location>
        <begin position="186"/>
        <end position="208"/>
    </location>
</feature>
<feature type="transmembrane region" description="Helical" evidence="6">
    <location>
        <begin position="414"/>
        <end position="434"/>
    </location>
</feature>
<dbReference type="InterPro" id="IPR050833">
    <property type="entry name" value="Poly_Biosynth_Transport"/>
</dbReference>
<feature type="transmembrane region" description="Helical" evidence="6">
    <location>
        <begin position="235"/>
        <end position="257"/>
    </location>
</feature>
<dbReference type="GO" id="GO:0005886">
    <property type="term" value="C:plasma membrane"/>
    <property type="evidence" value="ECO:0007669"/>
    <property type="project" value="UniProtKB-SubCell"/>
</dbReference>
<feature type="transmembrane region" description="Helical" evidence="6">
    <location>
        <begin position="94"/>
        <end position="118"/>
    </location>
</feature>
<dbReference type="EMBL" id="VSSQ01003829">
    <property type="protein sequence ID" value="MPM22537.1"/>
    <property type="molecule type" value="Genomic_DNA"/>
</dbReference>
<evidence type="ECO:0000256" key="1">
    <source>
        <dbReference type="ARBA" id="ARBA00004651"/>
    </source>
</evidence>
<comment type="caution">
    <text evidence="7">The sequence shown here is derived from an EMBL/GenBank/DDBJ whole genome shotgun (WGS) entry which is preliminary data.</text>
</comment>
<keyword evidence="3 6" id="KW-0812">Transmembrane</keyword>
<feature type="transmembrane region" description="Helical" evidence="6">
    <location>
        <begin position="277"/>
        <end position="299"/>
    </location>
</feature>